<evidence type="ECO:0000313" key="1">
    <source>
        <dbReference type="EMBL" id="TWJ32537.1"/>
    </source>
</evidence>
<reference evidence="1 2" key="1">
    <citation type="submission" date="2019-07" db="EMBL/GenBank/DDBJ databases">
        <title>Genomic Encyclopedia of Archaeal and Bacterial Type Strains, Phase II (KMG-II): from individual species to whole genera.</title>
        <authorList>
            <person name="Goeker M."/>
        </authorList>
    </citation>
    <scope>NUCLEOTIDE SEQUENCE [LARGE SCALE GENOMIC DNA]</scope>
    <source>
        <strain evidence="1 2">ATCC BAA-1139</strain>
    </source>
</reference>
<evidence type="ECO:0000313" key="2">
    <source>
        <dbReference type="Proteomes" id="UP000319449"/>
    </source>
</evidence>
<comment type="caution">
    <text evidence="1">The sequence shown here is derived from an EMBL/GenBank/DDBJ whole genome shotgun (WGS) entry which is preliminary data.</text>
</comment>
<dbReference type="InterPro" id="IPR005358">
    <property type="entry name" value="Puta_zinc/iron-chelating_dom"/>
</dbReference>
<organism evidence="1 2">
    <name type="scientific">Geobacter argillaceus</name>
    <dbReference type="NCBI Taxonomy" id="345631"/>
    <lineage>
        <taxon>Bacteria</taxon>
        <taxon>Pseudomonadati</taxon>
        <taxon>Thermodesulfobacteriota</taxon>
        <taxon>Desulfuromonadia</taxon>
        <taxon>Geobacterales</taxon>
        <taxon>Geobacteraceae</taxon>
        <taxon>Geobacter</taxon>
    </lineage>
</organism>
<keyword evidence="2" id="KW-1185">Reference proteome</keyword>
<sequence length="178" mass="19241">MDALANYRILVANVDALCERIAAVYGNHIKCAPGCDACCRHLTLFPVEAYALAKAVNALAEPLRTELRAEAASTTPEAPCPLLRESTCLLYDARPLICRTHGFPILLETADGTREDHCPRNFQGLASLPGNAVIQLERLNEALATVNALFLQNIPAHPDSGDRLTIARAILLTPLSDD</sequence>
<gene>
    <name evidence="1" type="ORF">JN12_00979</name>
</gene>
<dbReference type="Pfam" id="PF03692">
    <property type="entry name" value="CxxCxxCC"/>
    <property type="match status" value="1"/>
</dbReference>
<dbReference type="EMBL" id="VLLN01000004">
    <property type="protein sequence ID" value="TWJ32537.1"/>
    <property type="molecule type" value="Genomic_DNA"/>
</dbReference>
<dbReference type="AlphaFoldDB" id="A0A562WRT9"/>
<name>A0A562WRT9_9BACT</name>
<proteinExistence type="predicted"/>
<accession>A0A562WRT9</accession>
<dbReference type="OrthoDB" id="9810361at2"/>
<protein>
    <submittedName>
        <fullName evidence="1">Fe-S-cluster containining protein</fullName>
    </submittedName>
</protein>
<dbReference type="Proteomes" id="UP000319449">
    <property type="component" value="Unassembled WGS sequence"/>
</dbReference>